<keyword evidence="3" id="KW-1185">Reference proteome</keyword>
<dbReference type="AlphaFoldDB" id="A0A6V8LA91"/>
<dbReference type="Proteomes" id="UP000482960">
    <property type="component" value="Unassembled WGS sequence"/>
</dbReference>
<evidence type="ECO:0000313" key="3">
    <source>
        <dbReference type="Proteomes" id="UP000482960"/>
    </source>
</evidence>
<dbReference type="InterPro" id="IPR020471">
    <property type="entry name" value="AKR"/>
</dbReference>
<dbReference type="SUPFAM" id="SSF51430">
    <property type="entry name" value="NAD(P)-linked oxidoreductase"/>
    <property type="match status" value="1"/>
</dbReference>
<dbReference type="InterPro" id="IPR044477">
    <property type="entry name" value="FDH-like"/>
</dbReference>
<dbReference type="Pfam" id="PF00248">
    <property type="entry name" value="Aldo_ket_red"/>
    <property type="match status" value="1"/>
</dbReference>
<dbReference type="GO" id="GO:0005829">
    <property type="term" value="C:cytosol"/>
    <property type="evidence" value="ECO:0007669"/>
    <property type="project" value="TreeGrafter"/>
</dbReference>
<dbReference type="CDD" id="cd19162">
    <property type="entry name" value="AKR_FDH"/>
    <property type="match status" value="1"/>
</dbReference>
<gene>
    <name evidence="2" type="ORF">Prum_077650</name>
</gene>
<protein>
    <submittedName>
        <fullName evidence="2">Oxidoreductase</fullName>
    </submittedName>
</protein>
<name>A0A6V8LA91_9ACTN</name>
<evidence type="ECO:0000313" key="2">
    <source>
        <dbReference type="EMBL" id="GFJ94123.1"/>
    </source>
</evidence>
<sequence length="315" mass="33368">MRELRLTRLGCGTASIGNHRVPLTDGEAAEILDAAWDAGIRHFDTAPHYGLGLSEWRLGQFLAGKPRDEYAVSTKVGRLLEPNPAGAGALDDEDFVVPAAYRRVWDFSAAGVRRSLEESLGRLGLDRVDVLYLHDPERWDLDRGLADGLPALVQLREEGLATAIGIGSMGTEALVAAARSGVADLLMVAGRYTLADQSGAAELLDACRANGVGIVAAAVFNGGLLAEPLTASSTFDYRPAPGAVVARARRIAEVCESFGVPLRAAALAYPLLEPVVRAVVVGANNPDQVRQNAADLALDVPQGMWERLRAEGLVA</sequence>
<evidence type="ECO:0000259" key="1">
    <source>
        <dbReference type="Pfam" id="PF00248"/>
    </source>
</evidence>
<dbReference type="InterPro" id="IPR036812">
    <property type="entry name" value="NAD(P)_OxRdtase_dom_sf"/>
</dbReference>
<feature type="domain" description="NADP-dependent oxidoreductase" evidence="1">
    <location>
        <begin position="8"/>
        <end position="309"/>
    </location>
</feature>
<dbReference type="Gene3D" id="3.20.20.100">
    <property type="entry name" value="NADP-dependent oxidoreductase domain"/>
    <property type="match status" value="1"/>
</dbReference>
<dbReference type="RefSeq" id="WP_173081067.1">
    <property type="nucleotide sequence ID" value="NZ_BAABJB010000038.1"/>
</dbReference>
<organism evidence="2 3">
    <name type="scientific">Phytohabitans rumicis</name>
    <dbReference type="NCBI Taxonomy" id="1076125"/>
    <lineage>
        <taxon>Bacteria</taxon>
        <taxon>Bacillati</taxon>
        <taxon>Actinomycetota</taxon>
        <taxon>Actinomycetes</taxon>
        <taxon>Micromonosporales</taxon>
        <taxon>Micromonosporaceae</taxon>
    </lineage>
</organism>
<accession>A0A6V8LA91</accession>
<dbReference type="PANTHER" id="PTHR42686:SF1">
    <property type="entry name" value="GH17980P-RELATED"/>
    <property type="match status" value="1"/>
</dbReference>
<dbReference type="PANTHER" id="PTHR42686">
    <property type="entry name" value="GH17980P-RELATED"/>
    <property type="match status" value="1"/>
</dbReference>
<proteinExistence type="predicted"/>
<reference evidence="2 3" key="2">
    <citation type="submission" date="2020-03" db="EMBL/GenBank/DDBJ databases">
        <authorList>
            <person name="Ichikawa N."/>
            <person name="Kimura A."/>
            <person name="Kitahashi Y."/>
            <person name="Uohara A."/>
        </authorList>
    </citation>
    <scope>NUCLEOTIDE SEQUENCE [LARGE SCALE GENOMIC DNA]</scope>
    <source>
        <strain evidence="2 3">NBRC 108638</strain>
    </source>
</reference>
<dbReference type="InterPro" id="IPR023210">
    <property type="entry name" value="NADP_OxRdtase_dom"/>
</dbReference>
<dbReference type="EMBL" id="BLPG01000001">
    <property type="protein sequence ID" value="GFJ94123.1"/>
    <property type="molecule type" value="Genomic_DNA"/>
</dbReference>
<reference evidence="2 3" key="1">
    <citation type="submission" date="2020-03" db="EMBL/GenBank/DDBJ databases">
        <title>Whole genome shotgun sequence of Phytohabitans rumicis NBRC 108638.</title>
        <authorList>
            <person name="Komaki H."/>
            <person name="Tamura T."/>
        </authorList>
    </citation>
    <scope>NUCLEOTIDE SEQUENCE [LARGE SCALE GENOMIC DNA]</scope>
    <source>
        <strain evidence="2 3">NBRC 108638</strain>
    </source>
</reference>
<comment type="caution">
    <text evidence="2">The sequence shown here is derived from an EMBL/GenBank/DDBJ whole genome shotgun (WGS) entry which is preliminary data.</text>
</comment>
<dbReference type="GO" id="GO:0016491">
    <property type="term" value="F:oxidoreductase activity"/>
    <property type="evidence" value="ECO:0007669"/>
    <property type="project" value="InterPro"/>
</dbReference>